<evidence type="ECO:0000313" key="6">
    <source>
        <dbReference type="EMBL" id="TMQ59135.1"/>
    </source>
</evidence>
<feature type="domain" description="Glycosyl transferase family 1" evidence="4">
    <location>
        <begin position="256"/>
        <end position="358"/>
    </location>
</feature>
<dbReference type="InterPro" id="IPR028098">
    <property type="entry name" value="Glyco_trans_4-like_N"/>
</dbReference>
<dbReference type="Proteomes" id="UP000317716">
    <property type="component" value="Unassembled WGS sequence"/>
</dbReference>
<dbReference type="EMBL" id="VBOS01000057">
    <property type="protein sequence ID" value="TMQ59135.1"/>
    <property type="molecule type" value="Genomic_DNA"/>
</dbReference>
<dbReference type="InterPro" id="IPR001296">
    <property type="entry name" value="Glyco_trans_1"/>
</dbReference>
<sequence length="358" mass="38510">MDGARTVVPRGARGPEAGSEDHASARAARSCMVAGAVGPLARARAAASGRALHLPRDRHGGREAMSAPLHVLAVNFRDPAHPDAGGAELHLEHVLLEAVRRGHRVTWLAAGFPGGAPESEHRGMRIVRRGTWWSFGALVPGVMRREFSAPPPDLVIEDINKIPCFTPWWTKARVAVIVPHLFGSTAFREAPLPIALVVVTLEALIPSAYRRSRFVAISESTQADLARRGIPPARVAVVHCGLDHASYRPDPAVGKSERPTILYIGRVRRYKGVDWVMRALPGVLARVPGARLVVVGDGPHLPALRRAADHLGVGQAVEFAGFLPPAEKLRRLREAWLLVQPSPKEGWGLTVVEAGACG</sequence>
<organism evidence="6 7">
    <name type="scientific">Eiseniibacteriota bacterium</name>
    <dbReference type="NCBI Taxonomy" id="2212470"/>
    <lineage>
        <taxon>Bacteria</taxon>
        <taxon>Candidatus Eiseniibacteriota</taxon>
    </lineage>
</organism>
<dbReference type="CDD" id="cd03801">
    <property type="entry name" value="GT4_PimA-like"/>
    <property type="match status" value="1"/>
</dbReference>
<keyword evidence="1" id="KW-0328">Glycosyltransferase</keyword>
<keyword evidence="2 6" id="KW-0808">Transferase</keyword>
<evidence type="ECO:0000256" key="1">
    <source>
        <dbReference type="ARBA" id="ARBA00022676"/>
    </source>
</evidence>
<evidence type="ECO:0000256" key="2">
    <source>
        <dbReference type="ARBA" id="ARBA00022679"/>
    </source>
</evidence>
<feature type="region of interest" description="Disordered" evidence="3">
    <location>
        <begin position="1"/>
        <end position="23"/>
    </location>
</feature>
<evidence type="ECO:0000259" key="4">
    <source>
        <dbReference type="Pfam" id="PF00534"/>
    </source>
</evidence>
<evidence type="ECO:0000256" key="3">
    <source>
        <dbReference type="SAM" id="MobiDB-lite"/>
    </source>
</evidence>
<dbReference type="Pfam" id="PF00534">
    <property type="entry name" value="Glycos_transf_1"/>
    <property type="match status" value="1"/>
</dbReference>
<dbReference type="GO" id="GO:0016757">
    <property type="term" value="F:glycosyltransferase activity"/>
    <property type="evidence" value="ECO:0007669"/>
    <property type="project" value="UniProtKB-KW"/>
</dbReference>
<feature type="non-terminal residue" evidence="6">
    <location>
        <position position="358"/>
    </location>
</feature>
<proteinExistence type="predicted"/>
<dbReference type="PANTHER" id="PTHR12526:SF510">
    <property type="entry name" value="D-INOSITOL 3-PHOSPHATE GLYCOSYLTRANSFERASE"/>
    <property type="match status" value="1"/>
</dbReference>
<evidence type="ECO:0000259" key="5">
    <source>
        <dbReference type="Pfam" id="PF13439"/>
    </source>
</evidence>
<feature type="domain" description="Glycosyltransferase subfamily 4-like N-terminal" evidence="5">
    <location>
        <begin position="85"/>
        <end position="244"/>
    </location>
</feature>
<dbReference type="Pfam" id="PF13439">
    <property type="entry name" value="Glyco_transf_4"/>
    <property type="match status" value="1"/>
</dbReference>
<dbReference type="Gene3D" id="3.40.50.2000">
    <property type="entry name" value="Glycogen Phosphorylase B"/>
    <property type="match status" value="2"/>
</dbReference>
<comment type="caution">
    <text evidence="6">The sequence shown here is derived from an EMBL/GenBank/DDBJ whole genome shotgun (WGS) entry which is preliminary data.</text>
</comment>
<accession>A0A538T673</accession>
<gene>
    <name evidence="6" type="ORF">E6K72_01880</name>
</gene>
<dbReference type="PANTHER" id="PTHR12526">
    <property type="entry name" value="GLYCOSYLTRANSFERASE"/>
    <property type="match status" value="1"/>
</dbReference>
<name>A0A538T673_UNCEI</name>
<protein>
    <submittedName>
        <fullName evidence="6">Glycosyltransferase family 4 protein</fullName>
    </submittedName>
</protein>
<dbReference type="AlphaFoldDB" id="A0A538T673"/>
<dbReference type="SUPFAM" id="SSF53756">
    <property type="entry name" value="UDP-Glycosyltransferase/glycogen phosphorylase"/>
    <property type="match status" value="1"/>
</dbReference>
<evidence type="ECO:0000313" key="7">
    <source>
        <dbReference type="Proteomes" id="UP000317716"/>
    </source>
</evidence>
<reference evidence="6 7" key="1">
    <citation type="journal article" date="2019" name="Nat. Microbiol.">
        <title>Mediterranean grassland soil C-N compound turnover is dependent on rainfall and depth, and is mediated by genomically divergent microorganisms.</title>
        <authorList>
            <person name="Diamond S."/>
            <person name="Andeer P.F."/>
            <person name="Li Z."/>
            <person name="Crits-Christoph A."/>
            <person name="Burstein D."/>
            <person name="Anantharaman K."/>
            <person name="Lane K.R."/>
            <person name="Thomas B.C."/>
            <person name="Pan C."/>
            <person name="Northen T.R."/>
            <person name="Banfield J.F."/>
        </authorList>
    </citation>
    <scope>NUCLEOTIDE SEQUENCE [LARGE SCALE GENOMIC DNA]</scope>
    <source>
        <strain evidence="6">WS_2</strain>
    </source>
</reference>